<protein>
    <submittedName>
        <fullName evidence="1">Uncharacterized protein</fullName>
    </submittedName>
</protein>
<proteinExistence type="predicted"/>
<gene>
    <name evidence="1" type="ORF">AB1300_02780</name>
</gene>
<keyword evidence="2" id="KW-1185">Reference proteome</keyword>
<reference evidence="1 2" key="1">
    <citation type="submission" date="2024-07" db="EMBL/GenBank/DDBJ databases">
        <title>Characterization of a bacterium isolated from hydrolysated instant sea cucumber by whole-genome sequencing and metabolomics.</title>
        <authorList>
            <person name="Luo X."/>
            <person name="Zhang Z."/>
            <person name="Zheng Z."/>
            <person name="Zhang W."/>
            <person name="Ming T."/>
            <person name="Jiao L."/>
            <person name="Su X."/>
            <person name="Kong F."/>
            <person name="Xu J."/>
        </authorList>
    </citation>
    <scope>NUCLEOTIDE SEQUENCE [LARGE SCALE GENOMIC DNA]</scope>
    <source>
        <strain evidence="1 2">XL-2024</strain>
    </source>
</reference>
<comment type="caution">
    <text evidence="1">The sequence shown here is derived from an EMBL/GenBank/DDBJ whole genome shotgun (WGS) entry which is preliminary data.</text>
</comment>
<accession>A0ABV3VT35</accession>
<sequence length="124" mass="14761">MEHLHYEFSDKYKRYEATLDDMKVNIPEHLMNDESLRFAENVRNQYTAKLEELARFCVESETFEYVYPEATIEDVMKRLHLPILKVDEVGGRFTYTQHELDEDHLIDIEFVGVMESFFSVEVDG</sequence>
<dbReference type="RefSeq" id="WP_368635070.1">
    <property type="nucleotide sequence ID" value="NZ_JBFRHK010000001.1"/>
</dbReference>
<organism evidence="1 2">
    <name type="scientific">Lysinibacillus xylanilyticus</name>
    <dbReference type="NCBI Taxonomy" id="582475"/>
    <lineage>
        <taxon>Bacteria</taxon>
        <taxon>Bacillati</taxon>
        <taxon>Bacillota</taxon>
        <taxon>Bacilli</taxon>
        <taxon>Bacillales</taxon>
        <taxon>Bacillaceae</taxon>
        <taxon>Lysinibacillus</taxon>
    </lineage>
</organism>
<evidence type="ECO:0000313" key="1">
    <source>
        <dbReference type="EMBL" id="MEX3744055.1"/>
    </source>
</evidence>
<evidence type="ECO:0000313" key="2">
    <source>
        <dbReference type="Proteomes" id="UP001558534"/>
    </source>
</evidence>
<dbReference type="EMBL" id="JBFRHK010000001">
    <property type="protein sequence ID" value="MEX3744055.1"/>
    <property type="molecule type" value="Genomic_DNA"/>
</dbReference>
<name>A0ABV3VT35_9BACI</name>
<dbReference type="Proteomes" id="UP001558534">
    <property type="component" value="Unassembled WGS sequence"/>
</dbReference>